<evidence type="ECO:0000256" key="1">
    <source>
        <dbReference type="SAM" id="SignalP"/>
    </source>
</evidence>
<reference evidence="2 3" key="1">
    <citation type="submission" date="2018-10" db="EMBL/GenBank/DDBJ databases">
        <authorList>
            <person name="Chen W.-M."/>
        </authorList>
    </citation>
    <scope>NUCLEOTIDE SEQUENCE [LARGE SCALE GENOMIC DNA]</scope>
    <source>
        <strain evidence="2 3">THS-13</strain>
    </source>
</reference>
<proteinExistence type="predicted"/>
<protein>
    <submittedName>
        <fullName evidence="2">Porin</fullName>
    </submittedName>
</protein>
<dbReference type="AlphaFoldDB" id="A0A3N0UZK7"/>
<dbReference type="SUPFAM" id="SSF56935">
    <property type="entry name" value="Porins"/>
    <property type="match status" value="1"/>
</dbReference>
<dbReference type="InParanoid" id="A0A3N0UZK7"/>
<dbReference type="Proteomes" id="UP000282106">
    <property type="component" value="Unassembled WGS sequence"/>
</dbReference>
<organism evidence="2 3">
    <name type="scientific">Stagnimonas aquatica</name>
    <dbReference type="NCBI Taxonomy" id="2689987"/>
    <lineage>
        <taxon>Bacteria</taxon>
        <taxon>Pseudomonadati</taxon>
        <taxon>Pseudomonadota</taxon>
        <taxon>Gammaproteobacteria</taxon>
        <taxon>Nevskiales</taxon>
        <taxon>Nevskiaceae</taxon>
        <taxon>Stagnimonas</taxon>
    </lineage>
</organism>
<feature type="chain" id="PRO_5018242249" evidence="1">
    <location>
        <begin position="29"/>
        <end position="469"/>
    </location>
</feature>
<accession>A0A3N0UZK7</accession>
<keyword evidence="1" id="KW-0732">Signal</keyword>
<feature type="signal peptide" evidence="1">
    <location>
        <begin position="1"/>
        <end position="28"/>
    </location>
</feature>
<evidence type="ECO:0000313" key="2">
    <source>
        <dbReference type="EMBL" id="ROH85977.1"/>
    </source>
</evidence>
<name>A0A3N0UZK7_9GAMM</name>
<dbReference type="InterPro" id="IPR023614">
    <property type="entry name" value="Porin_dom_sf"/>
</dbReference>
<comment type="caution">
    <text evidence="2">The sequence shown here is derived from an EMBL/GenBank/DDBJ whole genome shotgun (WGS) entry which is preliminary data.</text>
</comment>
<sequence>MSRLSLPARSLISLLAFSTFAVSSQALAAEAEQVETLRVQELEQRLLVLERKLEIQNEEAAAKAKDAPVVTAGEKGFSLKNAKGDYEIKFSGLAQIDGRYFIGDDSAFRDGFQARRLRPTIQGNLGKLVAFRFTPEFAGSGFGEASGNSIVDAYFDLKFSPAASLRVGKQKGPIGLERLQSGGSIELIERGFPTELVPNRDLGVALFGELAQGTVSYTVGVFNGTADGRDVAAADDGLKEYEGRLFVEPFKNDYGFFKGLGFGIAGSTGVKDGTGANLLPRYRTPGQNVFFNYGETAGATGYFATGSHNRYAPQAYFYRNSLGLLAEYVASEQTIARTNGGAEQSLSNTAYSVTASYVLTGEDASFKGVKPSKPYAIGGDGFGAVELVARVGNLSIDDDAFVGTAATRLANPDVSAKKADSYGLGVNWYLTQNAKLSADYNETRFEGGAAAGADRNTEKALFTRLTIQY</sequence>
<dbReference type="EMBL" id="RJVO01000010">
    <property type="protein sequence ID" value="ROH85977.1"/>
    <property type="molecule type" value="Genomic_DNA"/>
</dbReference>
<evidence type="ECO:0000313" key="3">
    <source>
        <dbReference type="Proteomes" id="UP000282106"/>
    </source>
</evidence>
<dbReference type="InterPro" id="IPR010870">
    <property type="entry name" value="Porin_O/P"/>
</dbReference>
<dbReference type="RefSeq" id="WP_123212986.1">
    <property type="nucleotide sequence ID" value="NZ_RJVO01000010.1"/>
</dbReference>
<dbReference type="Gene3D" id="2.40.160.10">
    <property type="entry name" value="Porin"/>
    <property type="match status" value="1"/>
</dbReference>
<keyword evidence="3" id="KW-1185">Reference proteome</keyword>
<gene>
    <name evidence="2" type="ORF">ED208_16265</name>
</gene>
<dbReference type="Pfam" id="PF07396">
    <property type="entry name" value="Porin_O_P"/>
    <property type="match status" value="1"/>
</dbReference>